<gene>
    <name evidence="5" type="ordered locus">Dacet_0804</name>
</gene>
<keyword evidence="3" id="KW-0547">Nucleotide-binding</keyword>
<dbReference type="EMBL" id="CP001968">
    <property type="protein sequence ID" value="ADD67584.1"/>
    <property type="molecule type" value="Genomic_DNA"/>
</dbReference>
<dbReference type="Pfam" id="PF07478">
    <property type="entry name" value="Dala_Dala_lig_C"/>
    <property type="match status" value="1"/>
</dbReference>
<accession>D4H5G4</accession>
<dbReference type="HOGENOM" id="CLU_039268_2_0_0"/>
<dbReference type="InterPro" id="IPR011095">
    <property type="entry name" value="Dala_Dala_lig_C"/>
</dbReference>
<keyword evidence="2" id="KW-0436">Ligase</keyword>
<dbReference type="RefSeq" id="WP_013010116.1">
    <property type="nucleotide sequence ID" value="NC_013943.1"/>
</dbReference>
<evidence type="ECO:0000256" key="1">
    <source>
        <dbReference type="ARBA" id="ARBA00010871"/>
    </source>
</evidence>
<dbReference type="PROSITE" id="PS50975">
    <property type="entry name" value="ATP_GRASP"/>
    <property type="match status" value="1"/>
</dbReference>
<dbReference type="InParanoid" id="D4H5G4"/>
<evidence type="ECO:0000256" key="2">
    <source>
        <dbReference type="ARBA" id="ARBA00022598"/>
    </source>
</evidence>
<name>D4H5G4_DENA2</name>
<dbReference type="GO" id="GO:0008716">
    <property type="term" value="F:D-alanine-D-alanine ligase activity"/>
    <property type="evidence" value="ECO:0007669"/>
    <property type="project" value="InterPro"/>
</dbReference>
<dbReference type="SUPFAM" id="SSF56059">
    <property type="entry name" value="Glutathione synthetase ATP-binding domain-like"/>
    <property type="match status" value="1"/>
</dbReference>
<organism evidence="5 6">
    <name type="scientific">Denitrovibrio acetiphilus (strain DSM 12809 / NBRC 114555 / N2460)</name>
    <dbReference type="NCBI Taxonomy" id="522772"/>
    <lineage>
        <taxon>Bacteria</taxon>
        <taxon>Pseudomonadati</taxon>
        <taxon>Deferribacterota</taxon>
        <taxon>Deferribacteres</taxon>
        <taxon>Deferribacterales</taxon>
        <taxon>Geovibrionaceae</taxon>
        <taxon>Denitrovibrio</taxon>
    </lineage>
</organism>
<proteinExistence type="inferred from homology"/>
<evidence type="ECO:0000313" key="5">
    <source>
        <dbReference type="EMBL" id="ADD67584.1"/>
    </source>
</evidence>
<protein>
    <recommendedName>
        <fullName evidence="4">ATP-grasp domain-containing protein</fullName>
    </recommendedName>
</protein>
<dbReference type="eggNOG" id="COG1181">
    <property type="taxonomic scope" value="Bacteria"/>
</dbReference>
<dbReference type="Proteomes" id="UP000002012">
    <property type="component" value="Chromosome"/>
</dbReference>
<dbReference type="KEGG" id="dap:Dacet_0804"/>
<evidence type="ECO:0000256" key="3">
    <source>
        <dbReference type="PROSITE-ProRule" id="PRU00409"/>
    </source>
</evidence>
<dbReference type="PANTHER" id="PTHR23132">
    <property type="entry name" value="D-ALANINE--D-ALANINE LIGASE"/>
    <property type="match status" value="1"/>
</dbReference>
<dbReference type="PANTHER" id="PTHR23132:SF26">
    <property type="entry name" value="BLR7451 PROTEIN"/>
    <property type="match status" value="1"/>
</dbReference>
<evidence type="ECO:0000259" key="4">
    <source>
        <dbReference type="PROSITE" id="PS50975"/>
    </source>
</evidence>
<dbReference type="GO" id="GO:0005524">
    <property type="term" value="F:ATP binding"/>
    <property type="evidence" value="ECO:0007669"/>
    <property type="project" value="UniProtKB-UniRule"/>
</dbReference>
<dbReference type="AlphaFoldDB" id="D4H5G4"/>
<reference evidence="5 6" key="1">
    <citation type="journal article" date="2010" name="Stand. Genomic Sci.">
        <title>Complete genome sequence of Denitrovibrio acetiphilus type strain (N2460).</title>
        <authorList>
            <person name="Kiss H."/>
            <person name="Lang E."/>
            <person name="Lapidus A."/>
            <person name="Copeland A."/>
            <person name="Nolan M."/>
            <person name="Glavina Del Rio T."/>
            <person name="Chen F."/>
            <person name="Lucas S."/>
            <person name="Tice H."/>
            <person name="Cheng J.F."/>
            <person name="Han C."/>
            <person name="Goodwin L."/>
            <person name="Pitluck S."/>
            <person name="Liolios K."/>
            <person name="Pati A."/>
            <person name="Ivanova N."/>
            <person name="Mavromatis K."/>
            <person name="Chen A."/>
            <person name="Palaniappan K."/>
            <person name="Land M."/>
            <person name="Hauser L."/>
            <person name="Chang Y.J."/>
            <person name="Jeffries C.D."/>
            <person name="Detter J.C."/>
            <person name="Brettin T."/>
            <person name="Spring S."/>
            <person name="Rohde M."/>
            <person name="Goker M."/>
            <person name="Woyke T."/>
            <person name="Bristow J."/>
            <person name="Eisen J.A."/>
            <person name="Markowitz V."/>
            <person name="Hugenholtz P."/>
            <person name="Kyrpides N.C."/>
            <person name="Klenk H.P."/>
        </authorList>
    </citation>
    <scope>NUCLEOTIDE SEQUENCE [LARGE SCALE GENOMIC DNA]</scope>
    <source>
        <strain evidence="6">DSM 12809 / NBRC 114555 / N2460</strain>
    </source>
</reference>
<sequence length="329" mass="37095">MKIENMKVHIAHTDVDMNSSSADKEVLDQAEEIKSALISLGAKPYVTGYKNALKKLSAHKDRPDAVFNLVESVNGTDRDMYRAAMFFHNSYYPYTGSPYKSLQVLSDKVVMKRVMADCDILTPMWHKYNEPDTFFHKGEYIVKPLYEHGSFKISGESIVSMIDVDDADSKVAGMHPDNPEIFFAERYIDGREFNISVIEVKGEPVLLPLAEIVFEGYDGKRKIVCEKAKWDENSEEASGTVRTFGTVSKGSRLEEKIEKITLKCWDKFNLSGYARVDIRVDALGEPYVLEVNANPTLAKDAGFFAACTEAGYSHNQMIELIILAAMRRK</sequence>
<dbReference type="OrthoDB" id="9813261at2"/>
<dbReference type="GO" id="GO:0046872">
    <property type="term" value="F:metal ion binding"/>
    <property type="evidence" value="ECO:0007669"/>
    <property type="project" value="InterPro"/>
</dbReference>
<dbReference type="PaxDb" id="522772-Dacet_0804"/>
<dbReference type="STRING" id="522772.Dacet_0804"/>
<dbReference type="SMR" id="D4H5G4"/>
<dbReference type="InterPro" id="IPR011761">
    <property type="entry name" value="ATP-grasp"/>
</dbReference>
<comment type="similarity">
    <text evidence="1">Belongs to the D-alanine--D-alanine ligase family.</text>
</comment>
<keyword evidence="6" id="KW-1185">Reference proteome</keyword>
<keyword evidence="3" id="KW-0067">ATP-binding</keyword>
<evidence type="ECO:0000313" key="6">
    <source>
        <dbReference type="Proteomes" id="UP000002012"/>
    </source>
</evidence>
<dbReference type="Gene3D" id="3.30.470.20">
    <property type="entry name" value="ATP-grasp fold, B domain"/>
    <property type="match status" value="1"/>
</dbReference>
<feature type="domain" description="ATP-grasp" evidence="4">
    <location>
        <begin position="112"/>
        <end position="323"/>
    </location>
</feature>